<name>A0ABD3Y0U1_SINWO</name>
<evidence type="ECO:0008006" key="5">
    <source>
        <dbReference type="Google" id="ProtNLM"/>
    </source>
</evidence>
<dbReference type="Proteomes" id="UP001634394">
    <property type="component" value="Unassembled WGS sequence"/>
</dbReference>
<keyword evidence="2" id="KW-0472">Membrane</keyword>
<gene>
    <name evidence="3" type="ORF">ACJMK2_004294</name>
</gene>
<dbReference type="AlphaFoldDB" id="A0ABD3Y0U1"/>
<evidence type="ECO:0000256" key="2">
    <source>
        <dbReference type="SAM" id="Phobius"/>
    </source>
</evidence>
<dbReference type="InterPro" id="IPR050327">
    <property type="entry name" value="Proton-linked_MCT"/>
</dbReference>
<dbReference type="SUPFAM" id="SSF103473">
    <property type="entry name" value="MFS general substrate transporter"/>
    <property type="match status" value="1"/>
</dbReference>
<protein>
    <recommendedName>
        <fullName evidence="5">Major facilitator superfamily (MFS) profile domain-containing protein</fullName>
    </recommendedName>
</protein>
<proteinExistence type="predicted"/>
<accession>A0ABD3Y0U1</accession>
<feature type="transmembrane region" description="Helical" evidence="2">
    <location>
        <begin position="348"/>
        <end position="372"/>
    </location>
</feature>
<dbReference type="InterPro" id="IPR011701">
    <property type="entry name" value="MFS"/>
</dbReference>
<feature type="region of interest" description="Disordered" evidence="1">
    <location>
        <begin position="385"/>
        <end position="411"/>
    </location>
</feature>
<dbReference type="InterPro" id="IPR036259">
    <property type="entry name" value="MFS_trans_sf"/>
</dbReference>
<dbReference type="Pfam" id="PF07690">
    <property type="entry name" value="MFS_1"/>
    <property type="match status" value="1"/>
</dbReference>
<feature type="transmembrane region" description="Helical" evidence="2">
    <location>
        <begin position="313"/>
        <end position="336"/>
    </location>
</feature>
<feature type="transmembrane region" description="Helical" evidence="2">
    <location>
        <begin position="223"/>
        <end position="245"/>
    </location>
</feature>
<sequence>MAHHRWIVALSTYLTEFTSNGLAFAFPVLFSTLLETFKESRGKTATIASVILGVLGGAGVFTGLVIQRIGPRKAGFVAGLLMGIGWTISFFATSVLYLVLVLAVPMGIGCSLIALGVSRTLSYHFPGKLGQIALSVQGTASGAGRILFTYVLTGCVNTFGLRGTFLIMGAVLFNCSILSILWNTELPRTLQTPQIVCQATNNNTAKCRQTFFMQFFSVLTNKIFILFLVSVSFLYVPHAGILIMFEDIMKSQGFTEENIRLIFVIHSTCNICGKLSFGFLKQIPRVSSLVLVFILACMSAISFSTLQFSKHFWTTVIACSVLGFEMGATVTAMSIGTLKIIGPERFPFGLGLVYTAVGVGNALVGPISGVVLHDFLDKIRLKPQTGKTSLPSKSHISGTQKNKVSDCQTWP</sequence>
<reference evidence="3 4" key="1">
    <citation type="submission" date="2024-11" db="EMBL/GenBank/DDBJ databases">
        <title>Chromosome-level genome assembly of the freshwater bivalve Anodonta woodiana.</title>
        <authorList>
            <person name="Chen X."/>
        </authorList>
    </citation>
    <scope>NUCLEOTIDE SEQUENCE [LARGE SCALE GENOMIC DNA]</scope>
    <source>
        <strain evidence="3">MN2024</strain>
        <tissue evidence="3">Gills</tissue>
    </source>
</reference>
<dbReference type="EMBL" id="JBJQND010000001">
    <property type="protein sequence ID" value="KAL3892054.1"/>
    <property type="molecule type" value="Genomic_DNA"/>
</dbReference>
<keyword evidence="2" id="KW-1133">Transmembrane helix</keyword>
<evidence type="ECO:0000313" key="3">
    <source>
        <dbReference type="EMBL" id="KAL3892054.1"/>
    </source>
</evidence>
<dbReference type="PANTHER" id="PTHR11360:SF284">
    <property type="entry name" value="EG:103B4.3 PROTEIN-RELATED"/>
    <property type="match status" value="1"/>
</dbReference>
<keyword evidence="2" id="KW-0812">Transmembrane</keyword>
<feature type="transmembrane region" description="Helical" evidence="2">
    <location>
        <begin position="97"/>
        <end position="117"/>
    </location>
</feature>
<feature type="transmembrane region" description="Helical" evidence="2">
    <location>
        <begin position="47"/>
        <end position="66"/>
    </location>
</feature>
<feature type="transmembrane region" description="Helical" evidence="2">
    <location>
        <begin position="73"/>
        <end position="91"/>
    </location>
</feature>
<dbReference type="PANTHER" id="PTHR11360">
    <property type="entry name" value="MONOCARBOXYLATE TRANSPORTER"/>
    <property type="match status" value="1"/>
</dbReference>
<comment type="caution">
    <text evidence="3">The sequence shown here is derived from an EMBL/GenBank/DDBJ whole genome shotgun (WGS) entry which is preliminary data.</text>
</comment>
<organism evidence="3 4">
    <name type="scientific">Sinanodonta woodiana</name>
    <name type="common">Chinese pond mussel</name>
    <name type="synonym">Anodonta woodiana</name>
    <dbReference type="NCBI Taxonomy" id="1069815"/>
    <lineage>
        <taxon>Eukaryota</taxon>
        <taxon>Metazoa</taxon>
        <taxon>Spiralia</taxon>
        <taxon>Lophotrochozoa</taxon>
        <taxon>Mollusca</taxon>
        <taxon>Bivalvia</taxon>
        <taxon>Autobranchia</taxon>
        <taxon>Heteroconchia</taxon>
        <taxon>Palaeoheterodonta</taxon>
        <taxon>Unionida</taxon>
        <taxon>Unionoidea</taxon>
        <taxon>Unionidae</taxon>
        <taxon>Unioninae</taxon>
        <taxon>Sinanodonta</taxon>
    </lineage>
</organism>
<evidence type="ECO:0000313" key="4">
    <source>
        <dbReference type="Proteomes" id="UP001634394"/>
    </source>
</evidence>
<feature type="transmembrane region" description="Helical" evidence="2">
    <location>
        <begin position="286"/>
        <end position="306"/>
    </location>
</feature>
<keyword evidence="4" id="KW-1185">Reference proteome</keyword>
<feature type="transmembrane region" description="Helical" evidence="2">
    <location>
        <begin position="164"/>
        <end position="182"/>
    </location>
</feature>
<evidence type="ECO:0000256" key="1">
    <source>
        <dbReference type="SAM" id="MobiDB-lite"/>
    </source>
</evidence>
<dbReference type="Gene3D" id="1.20.1250.20">
    <property type="entry name" value="MFS general substrate transporter like domains"/>
    <property type="match status" value="1"/>
</dbReference>